<dbReference type="AlphaFoldDB" id="A0A432JGM3"/>
<accession>A0A432JGM3</accession>
<evidence type="ECO:0000256" key="1">
    <source>
        <dbReference type="SAM" id="MobiDB-lite"/>
    </source>
</evidence>
<evidence type="ECO:0000313" key="2">
    <source>
        <dbReference type="EMBL" id="RUA21961.1"/>
    </source>
</evidence>
<dbReference type="EMBL" id="RXHI01000028">
    <property type="protein sequence ID" value="RUA21961.1"/>
    <property type="molecule type" value="Genomic_DNA"/>
</dbReference>
<sequence>MSSASPTTPTCGPRFRSTAIPAGRSGIGGHRSLDTPRGSMPSLLAPDQRSAAVSMTDRTPGPTQALSTRFSRRFPAEPTTLAWVSSPR</sequence>
<feature type="region of interest" description="Disordered" evidence="1">
    <location>
        <begin position="1"/>
        <end position="88"/>
    </location>
</feature>
<comment type="caution">
    <text evidence="2">The sequence shown here is derived from an EMBL/GenBank/DDBJ whole genome shotgun (WGS) entry which is preliminary data.</text>
</comment>
<name>A0A432JGM3_9GAMM</name>
<protein>
    <submittedName>
        <fullName evidence="2">Uncharacterized protein</fullName>
    </submittedName>
</protein>
<feature type="compositionally biased region" description="Polar residues" evidence="1">
    <location>
        <begin position="51"/>
        <end position="69"/>
    </location>
</feature>
<proteinExistence type="predicted"/>
<reference evidence="2" key="1">
    <citation type="submission" date="2018-12" db="EMBL/GenBank/DDBJ databases">
        <authorList>
            <person name="Jadhav K."/>
            <person name="Kushwaha B."/>
            <person name="Jadhav I."/>
        </authorList>
    </citation>
    <scope>NUCLEOTIDE SEQUENCE [LARGE SCALE GENOMIC DNA]</scope>
    <source>
        <strain evidence="2">SBS 10</strain>
    </source>
</reference>
<gene>
    <name evidence="2" type="ORF">DSL92_08540</name>
</gene>
<organism evidence="2">
    <name type="scientific">Billgrantia gudaonensis</name>
    <dbReference type="NCBI Taxonomy" id="376427"/>
    <lineage>
        <taxon>Bacteria</taxon>
        <taxon>Pseudomonadati</taxon>
        <taxon>Pseudomonadota</taxon>
        <taxon>Gammaproteobacteria</taxon>
        <taxon>Oceanospirillales</taxon>
        <taxon>Halomonadaceae</taxon>
        <taxon>Billgrantia</taxon>
    </lineage>
</organism>
<feature type="compositionally biased region" description="Polar residues" evidence="1">
    <location>
        <begin position="1"/>
        <end position="10"/>
    </location>
</feature>